<evidence type="ECO:0000256" key="1">
    <source>
        <dbReference type="SAM" id="MobiDB-lite"/>
    </source>
</evidence>
<accession>A0ABQ8GKA9</accession>
<name>A0ABQ8GKA9_9PEZI</name>
<gene>
    <name evidence="2" type="ORF">B0J12DRAFT_375631</name>
</gene>
<reference evidence="2 3" key="1">
    <citation type="journal article" date="2021" name="Nat. Commun.">
        <title>Genetic determinants of endophytism in the Arabidopsis root mycobiome.</title>
        <authorList>
            <person name="Mesny F."/>
            <person name="Miyauchi S."/>
            <person name="Thiergart T."/>
            <person name="Pickel B."/>
            <person name="Atanasova L."/>
            <person name="Karlsson M."/>
            <person name="Huettel B."/>
            <person name="Barry K.W."/>
            <person name="Haridas S."/>
            <person name="Chen C."/>
            <person name="Bauer D."/>
            <person name="Andreopoulos W."/>
            <person name="Pangilinan J."/>
            <person name="LaButti K."/>
            <person name="Riley R."/>
            <person name="Lipzen A."/>
            <person name="Clum A."/>
            <person name="Drula E."/>
            <person name="Henrissat B."/>
            <person name="Kohler A."/>
            <person name="Grigoriev I.V."/>
            <person name="Martin F.M."/>
            <person name="Hacquard S."/>
        </authorList>
    </citation>
    <scope>NUCLEOTIDE SEQUENCE [LARGE SCALE GENOMIC DNA]</scope>
    <source>
        <strain evidence="2 3">MPI-SDFR-AT-0080</strain>
    </source>
</reference>
<protein>
    <submittedName>
        <fullName evidence="2">Uncharacterized protein</fullName>
    </submittedName>
</protein>
<keyword evidence="3" id="KW-1185">Reference proteome</keyword>
<evidence type="ECO:0000313" key="3">
    <source>
        <dbReference type="Proteomes" id="UP000774617"/>
    </source>
</evidence>
<organism evidence="2 3">
    <name type="scientific">Macrophomina phaseolina</name>
    <dbReference type="NCBI Taxonomy" id="35725"/>
    <lineage>
        <taxon>Eukaryota</taxon>
        <taxon>Fungi</taxon>
        <taxon>Dikarya</taxon>
        <taxon>Ascomycota</taxon>
        <taxon>Pezizomycotina</taxon>
        <taxon>Dothideomycetes</taxon>
        <taxon>Dothideomycetes incertae sedis</taxon>
        <taxon>Botryosphaeriales</taxon>
        <taxon>Botryosphaeriaceae</taxon>
        <taxon>Macrophomina</taxon>
    </lineage>
</organism>
<sequence>MMPSSPGLLHNFQRPRPRQPPTPRLPLSASSRARSRRLSRLVLHHPPTSSTPPQPPVLASRAAFYCLTPTGIAPSPAVSGIIAKSHFPPTTTPPPLQSLNSRATTWCHLPFSTPARSHLAAPLGNSQIDRPAPRLPALPLPSAGSLAKYTACLTIAPVCNPTLSSARTGVLLTARDIYPFRPDTAVIALPDQYMLCSG</sequence>
<dbReference type="EMBL" id="JAGTJR010000006">
    <property type="protein sequence ID" value="KAH7058843.1"/>
    <property type="molecule type" value="Genomic_DNA"/>
</dbReference>
<evidence type="ECO:0000313" key="2">
    <source>
        <dbReference type="EMBL" id="KAH7058843.1"/>
    </source>
</evidence>
<dbReference type="Proteomes" id="UP000774617">
    <property type="component" value="Unassembled WGS sequence"/>
</dbReference>
<feature type="region of interest" description="Disordered" evidence="1">
    <location>
        <begin position="1"/>
        <end position="36"/>
    </location>
</feature>
<comment type="caution">
    <text evidence="2">The sequence shown here is derived from an EMBL/GenBank/DDBJ whole genome shotgun (WGS) entry which is preliminary data.</text>
</comment>
<proteinExistence type="predicted"/>